<evidence type="ECO:0000313" key="2">
    <source>
        <dbReference type="EMBL" id="MZP31409.1"/>
    </source>
</evidence>
<accession>A0A845L7Y8</accession>
<sequence>MACSVFECDAKITTELIAKNKKRYRNLRFAIEHWSDREKRLAKLETDAYWTILDWSKNWFWPPYPRYSHDVHVNVSGGLDSTVLLHLVRRQLPNVKGVFCDTGLENADNRAFVKTLDNMEWVRPKKTHRQVLEEDGYPVVSKKIARYIWDVRNPTKRNATTRRLRLTGVDSKGKRRSAYMIPKKWRFLLQAPFKISDKCCHYLKKEPLDRYMKEHHSVPFVGMRVDEGDERAKTLFKLWHSNYTGKSPWCAPLLLWTREDILYYILKYNIPYSKAYGEITEGPDGRLYTTGESRTGCDFCAFGVQFEKGENRFIRMERENPSRYKYCMDVLGYRRVLQYMGIPFSRSQVTIAEQLALPFDDIDCVAAGKPALSVLTGGNQNPDHSAKNMVAASR</sequence>
<dbReference type="GO" id="GO:0003824">
    <property type="term" value="F:catalytic activity"/>
    <property type="evidence" value="ECO:0007669"/>
    <property type="project" value="InterPro"/>
</dbReference>
<keyword evidence="3" id="KW-1185">Reference proteome</keyword>
<reference evidence="2 3" key="1">
    <citation type="submission" date="2020-01" db="EMBL/GenBank/DDBJ databases">
        <title>Whole-genome sequence of Heliobacterium undosum DSM 13378.</title>
        <authorList>
            <person name="Kyndt J.A."/>
            <person name="Meyer T.E."/>
        </authorList>
    </citation>
    <scope>NUCLEOTIDE SEQUENCE [LARGE SCALE GENOMIC DNA]</scope>
    <source>
        <strain evidence="2 3">DSM 13378</strain>
    </source>
</reference>
<dbReference type="PANTHER" id="PTHR43196">
    <property type="entry name" value="SULFATE ADENYLYLTRANSFERASE SUBUNIT 2"/>
    <property type="match status" value="1"/>
</dbReference>
<name>A0A845L7Y8_9FIRM</name>
<feature type="domain" description="Phosphoadenosine phosphosulphate reductase" evidence="1">
    <location>
        <begin position="191"/>
        <end position="276"/>
    </location>
</feature>
<dbReference type="Pfam" id="PF01507">
    <property type="entry name" value="PAPS_reduct"/>
    <property type="match status" value="2"/>
</dbReference>
<dbReference type="OrthoDB" id="9774475at2"/>
<dbReference type="SUPFAM" id="SSF52402">
    <property type="entry name" value="Adenine nucleotide alpha hydrolases-like"/>
    <property type="match status" value="1"/>
</dbReference>
<dbReference type="InterPro" id="IPR002500">
    <property type="entry name" value="PAPS_reduct_dom"/>
</dbReference>
<dbReference type="InterPro" id="IPR050128">
    <property type="entry name" value="Sulfate_adenylyltrnsfr_sub2"/>
</dbReference>
<organism evidence="2 3">
    <name type="scientific">Heliomicrobium undosum</name>
    <dbReference type="NCBI Taxonomy" id="121734"/>
    <lineage>
        <taxon>Bacteria</taxon>
        <taxon>Bacillati</taxon>
        <taxon>Bacillota</taxon>
        <taxon>Clostridia</taxon>
        <taxon>Eubacteriales</taxon>
        <taxon>Heliobacteriaceae</taxon>
        <taxon>Heliomicrobium</taxon>
    </lineage>
</organism>
<gene>
    <name evidence="2" type="ORF">GTO91_17070</name>
</gene>
<evidence type="ECO:0000259" key="1">
    <source>
        <dbReference type="Pfam" id="PF01507"/>
    </source>
</evidence>
<dbReference type="Gene3D" id="3.40.50.620">
    <property type="entry name" value="HUPs"/>
    <property type="match status" value="1"/>
</dbReference>
<comment type="caution">
    <text evidence="2">The sequence shown here is derived from an EMBL/GenBank/DDBJ whole genome shotgun (WGS) entry which is preliminary data.</text>
</comment>
<proteinExistence type="predicted"/>
<dbReference type="Proteomes" id="UP000463470">
    <property type="component" value="Unassembled WGS sequence"/>
</dbReference>
<feature type="domain" description="Phosphoadenosine phosphosulphate reductase" evidence="1">
    <location>
        <begin position="73"/>
        <end position="131"/>
    </location>
</feature>
<dbReference type="AlphaFoldDB" id="A0A845L7Y8"/>
<dbReference type="InterPro" id="IPR014729">
    <property type="entry name" value="Rossmann-like_a/b/a_fold"/>
</dbReference>
<dbReference type="PANTHER" id="PTHR43196:SF2">
    <property type="entry name" value="PHOSPHOADENOSINE PHOSPHOSULFATE REDUCTASE"/>
    <property type="match status" value="1"/>
</dbReference>
<evidence type="ECO:0000313" key="3">
    <source>
        <dbReference type="Proteomes" id="UP000463470"/>
    </source>
</evidence>
<dbReference type="EMBL" id="WXEY01000038">
    <property type="protein sequence ID" value="MZP31409.1"/>
    <property type="molecule type" value="Genomic_DNA"/>
</dbReference>
<dbReference type="RefSeq" id="WP_161259923.1">
    <property type="nucleotide sequence ID" value="NZ_WXEY01000038.1"/>
</dbReference>
<protein>
    <submittedName>
        <fullName evidence="2">Phosphoadenosine phosphosulfate reductase family protein</fullName>
    </submittedName>
</protein>